<keyword evidence="3" id="KW-1185">Reference proteome</keyword>
<gene>
    <name evidence="2" type="ORF">Pla108_40180</name>
</gene>
<dbReference type="RefSeq" id="WP_146446692.1">
    <property type="nucleotide sequence ID" value="NZ_SJPR01000009.1"/>
</dbReference>
<proteinExistence type="predicted"/>
<dbReference type="InterPro" id="IPR036439">
    <property type="entry name" value="Dockerin_dom_sf"/>
</dbReference>
<accession>A0A5C6A104</accession>
<dbReference type="GO" id="GO:0000272">
    <property type="term" value="P:polysaccharide catabolic process"/>
    <property type="evidence" value="ECO:0007669"/>
    <property type="project" value="InterPro"/>
</dbReference>
<feature type="signal peptide" evidence="1">
    <location>
        <begin position="1"/>
        <end position="22"/>
    </location>
</feature>
<dbReference type="AlphaFoldDB" id="A0A5C6A104"/>
<dbReference type="OrthoDB" id="263773at2"/>
<evidence type="ECO:0000256" key="1">
    <source>
        <dbReference type="SAM" id="SignalP"/>
    </source>
</evidence>
<evidence type="ECO:0000313" key="2">
    <source>
        <dbReference type="EMBL" id="TWT92878.1"/>
    </source>
</evidence>
<sequence precursor="true">MKHTYSLAALTFLAAFGSQTVAQVIAPSTFTTSIQVRDEAAGTEFDDWADIPITLTDPLDNEGGSPLPFVDINTVQIANDQTSLYIRVTTHSSVISALGSGMYLAFDLDQDTGTGFDVFALGEIGSDLGYITDYPYQQATGTFNTGVEGVVDYGGAFIGLAVTYPYYETGPPVGTQIEWSIPLSLAIGPDGPGTPVFTSDTFDLMVWNDQGAGDVTEVITYTLATAPAVTGDYNGDGMVDAADYTVWRDSNGDIGADLPADGNGDMEVNGDDYTVWANNYGGPAPSSAVAVPEPAALLLVVAAVGFAFPRSMFNR</sequence>
<comment type="caution">
    <text evidence="2">The sequence shown here is derived from an EMBL/GenBank/DDBJ whole genome shotgun (WGS) entry which is preliminary data.</text>
</comment>
<name>A0A5C6A104_9BACT</name>
<protein>
    <recommendedName>
        <fullName evidence="4">PEP-CTERM protein-sorting domain-containing protein</fullName>
    </recommendedName>
</protein>
<keyword evidence="1" id="KW-0732">Signal</keyword>
<organism evidence="2 3">
    <name type="scientific">Botrimarina colliarenosi</name>
    <dbReference type="NCBI Taxonomy" id="2528001"/>
    <lineage>
        <taxon>Bacteria</taxon>
        <taxon>Pseudomonadati</taxon>
        <taxon>Planctomycetota</taxon>
        <taxon>Planctomycetia</taxon>
        <taxon>Pirellulales</taxon>
        <taxon>Lacipirellulaceae</taxon>
        <taxon>Botrimarina</taxon>
    </lineage>
</organism>
<dbReference type="Gene3D" id="1.10.1330.10">
    <property type="entry name" value="Dockerin domain"/>
    <property type="match status" value="1"/>
</dbReference>
<dbReference type="Proteomes" id="UP000317421">
    <property type="component" value="Unassembled WGS sequence"/>
</dbReference>
<dbReference type="SUPFAM" id="SSF63446">
    <property type="entry name" value="Type I dockerin domain"/>
    <property type="match status" value="1"/>
</dbReference>
<evidence type="ECO:0000313" key="3">
    <source>
        <dbReference type="Proteomes" id="UP000317421"/>
    </source>
</evidence>
<dbReference type="EMBL" id="SJPR01000009">
    <property type="protein sequence ID" value="TWT92878.1"/>
    <property type="molecule type" value="Genomic_DNA"/>
</dbReference>
<feature type="chain" id="PRO_5023106343" description="PEP-CTERM protein-sorting domain-containing protein" evidence="1">
    <location>
        <begin position="23"/>
        <end position="315"/>
    </location>
</feature>
<evidence type="ECO:0008006" key="4">
    <source>
        <dbReference type="Google" id="ProtNLM"/>
    </source>
</evidence>
<reference evidence="2 3" key="1">
    <citation type="submission" date="2019-02" db="EMBL/GenBank/DDBJ databases">
        <title>Deep-cultivation of Planctomycetes and their phenomic and genomic characterization uncovers novel biology.</title>
        <authorList>
            <person name="Wiegand S."/>
            <person name="Jogler M."/>
            <person name="Boedeker C."/>
            <person name="Pinto D."/>
            <person name="Vollmers J."/>
            <person name="Rivas-Marin E."/>
            <person name="Kohn T."/>
            <person name="Peeters S.H."/>
            <person name="Heuer A."/>
            <person name="Rast P."/>
            <person name="Oberbeckmann S."/>
            <person name="Bunk B."/>
            <person name="Jeske O."/>
            <person name="Meyerdierks A."/>
            <person name="Storesund J.E."/>
            <person name="Kallscheuer N."/>
            <person name="Luecker S."/>
            <person name="Lage O.M."/>
            <person name="Pohl T."/>
            <person name="Merkel B.J."/>
            <person name="Hornburger P."/>
            <person name="Mueller R.-W."/>
            <person name="Bruemmer F."/>
            <person name="Labrenz M."/>
            <person name="Spormann A.M."/>
            <person name="Op Den Camp H."/>
            <person name="Overmann J."/>
            <person name="Amann R."/>
            <person name="Jetten M.S.M."/>
            <person name="Mascher T."/>
            <person name="Medema M.H."/>
            <person name="Devos D.P."/>
            <person name="Kaster A.-K."/>
            <person name="Ovreas L."/>
            <person name="Rohde M."/>
            <person name="Galperin M.Y."/>
            <person name="Jogler C."/>
        </authorList>
    </citation>
    <scope>NUCLEOTIDE SEQUENCE [LARGE SCALE GENOMIC DNA]</scope>
    <source>
        <strain evidence="2 3">Pla108</strain>
    </source>
</reference>